<dbReference type="OrthoDB" id="405996at2759"/>
<dbReference type="PANTHER" id="PTHR45662:SF2">
    <property type="entry name" value="PHOSPHATIDYLINOSITOL-3-PHOSPHATASE SAC1"/>
    <property type="match status" value="1"/>
</dbReference>
<accession>A0A0G4F7T8</accession>
<sequence length="788" mass="88342">MTDARLIFHPFFSVEIHDDRVVVRRAPDQASLHLLTHDGTVRMELLPPPQPSPPLSALSAWACLGTLTFGAVRYLVVVTECLYTGDIVKRPVFEIRRCEFLRIDDGGDGEEDAESKLAKDMVAELLHKGGFYFSQGWDLTRTARQLRGAGDGWSDFHYETPRVLKCDPRFVWNRRMLEGPITAHAPNWTTMVINGCVLMHEVPGMGRNMKLVLISRRDCRRAGVRFHRRGVNQNGYASNFVETEQLLICHQGGRYRICSHVQTRGSIPLVWKQPPNLKWAPKAKICGDFSANFAAGTRHLEECVKLYGRNLLINLVDMKSWQKRLGDAFTRVVEETESPNLHYIWFDFHKECRKMQWHNLSKLMGQIQDDLDHQAYTLIELHDVPSTNPPPPPAPEHQEPQQNGPIEGGRSDTLLTDRPPHTKDMALAGQVLLKQSGVCRTNCVDCLDRTNVVQSLLARRSLRQQLKRLCIGYTDDGTHASDDPFAPLANEDFEQLFRDAWADNADALSALYAGTPALKTDFTRLGKRTTAGLLQDGKNAIHRYFLNNLVDGYSQDCCDLLLYQSPSLSCDSDSPPPPHPTTPRSLSPAPHPAHLKPLRKPHSGVRRVLTEFMLLLVIPCLLFDQWRGFLVTAVSSGFLLGQVGHRVMVEQMLRAIEWFLLPTYATVIGPMRGLSRTVTLMAAGSVTRLLWIERYAGPLVTALHQLDASLASLPASLPARVLSEGKVWWLLGEGFAPESVYWFMQAFSWLVECSSGVLVVMAVLSVACSGWMLLRGGAVVSKPRLVSQ</sequence>
<reference evidence="3 4" key="1">
    <citation type="submission" date="2014-11" db="EMBL/GenBank/DDBJ databases">
        <authorList>
            <person name="Zhu J."/>
            <person name="Qi W."/>
            <person name="Song R."/>
        </authorList>
    </citation>
    <scope>NUCLEOTIDE SEQUENCE [LARGE SCALE GENOMIC DNA]</scope>
</reference>
<dbReference type="PROSITE" id="PS50275">
    <property type="entry name" value="SAC"/>
    <property type="match status" value="1"/>
</dbReference>
<dbReference type="InterPro" id="IPR002013">
    <property type="entry name" value="SAC_dom"/>
</dbReference>
<feature type="region of interest" description="Disordered" evidence="1">
    <location>
        <begin position="569"/>
        <end position="599"/>
    </location>
</feature>
<gene>
    <name evidence="3" type="ORF">Vbra_14575</name>
</gene>
<feature type="domain" description="SAC" evidence="2">
    <location>
        <begin position="122"/>
        <end position="514"/>
    </location>
</feature>
<feature type="region of interest" description="Disordered" evidence="1">
    <location>
        <begin position="382"/>
        <end position="421"/>
    </location>
</feature>
<dbReference type="PhylomeDB" id="A0A0G4F7T8"/>
<dbReference type="GO" id="GO:0005783">
    <property type="term" value="C:endoplasmic reticulum"/>
    <property type="evidence" value="ECO:0007669"/>
    <property type="project" value="TreeGrafter"/>
</dbReference>
<evidence type="ECO:0000313" key="4">
    <source>
        <dbReference type="Proteomes" id="UP000041254"/>
    </source>
</evidence>
<dbReference type="EMBL" id="CDMY01000383">
    <property type="protein sequence ID" value="CEM08057.1"/>
    <property type="molecule type" value="Genomic_DNA"/>
</dbReference>
<dbReference type="InParanoid" id="A0A0G4F7T8"/>
<dbReference type="GO" id="GO:0043812">
    <property type="term" value="F:phosphatidylinositol-4-phosphate phosphatase activity"/>
    <property type="evidence" value="ECO:0007669"/>
    <property type="project" value="TreeGrafter"/>
</dbReference>
<organism evidence="3 4">
    <name type="scientific">Vitrella brassicaformis (strain CCMP3155)</name>
    <dbReference type="NCBI Taxonomy" id="1169540"/>
    <lineage>
        <taxon>Eukaryota</taxon>
        <taxon>Sar</taxon>
        <taxon>Alveolata</taxon>
        <taxon>Colpodellida</taxon>
        <taxon>Vitrellaceae</taxon>
        <taxon>Vitrella</taxon>
    </lineage>
</organism>
<keyword evidence="4" id="KW-1185">Reference proteome</keyword>
<name>A0A0G4F7T8_VITBC</name>
<protein>
    <recommendedName>
        <fullName evidence="2">SAC domain-containing protein</fullName>
    </recommendedName>
</protein>
<evidence type="ECO:0000259" key="2">
    <source>
        <dbReference type="PROSITE" id="PS50275"/>
    </source>
</evidence>
<dbReference type="PANTHER" id="PTHR45662">
    <property type="entry name" value="PHOSPHATIDYLINOSITIDE PHOSPHATASE SAC1"/>
    <property type="match status" value="1"/>
</dbReference>
<dbReference type="STRING" id="1169540.A0A0G4F7T8"/>
<dbReference type="OMA" id="FEIRRCE"/>
<evidence type="ECO:0000313" key="3">
    <source>
        <dbReference type="EMBL" id="CEM08057.1"/>
    </source>
</evidence>
<evidence type="ECO:0000256" key="1">
    <source>
        <dbReference type="SAM" id="MobiDB-lite"/>
    </source>
</evidence>
<proteinExistence type="predicted"/>
<dbReference type="Proteomes" id="UP000041254">
    <property type="component" value="Unassembled WGS sequence"/>
</dbReference>
<dbReference type="Pfam" id="PF02383">
    <property type="entry name" value="Syja_N"/>
    <property type="match status" value="1"/>
</dbReference>
<dbReference type="VEuPathDB" id="CryptoDB:Vbra_14575"/>
<dbReference type="AlphaFoldDB" id="A0A0G4F7T8"/>
<dbReference type="GO" id="GO:0046856">
    <property type="term" value="P:phosphatidylinositol dephosphorylation"/>
    <property type="evidence" value="ECO:0007669"/>
    <property type="project" value="TreeGrafter"/>
</dbReference>